<dbReference type="Proteomes" id="UP000253083">
    <property type="component" value="Unassembled WGS sequence"/>
</dbReference>
<evidence type="ECO:0008006" key="3">
    <source>
        <dbReference type="Google" id="ProtNLM"/>
    </source>
</evidence>
<reference evidence="1 2" key="1">
    <citation type="submission" date="2018-06" db="EMBL/GenBank/DDBJ databases">
        <title>Genomic Encyclopedia of Type Strains, Phase IV (KMG-IV): sequencing the most valuable type-strain genomes for metagenomic binning, comparative biology and taxonomic classification.</title>
        <authorList>
            <person name="Goeker M."/>
        </authorList>
    </citation>
    <scope>NUCLEOTIDE SEQUENCE [LARGE SCALE GENOMIC DNA]</scope>
    <source>
        <strain evidence="1 2">DSM 24032</strain>
    </source>
</reference>
<proteinExistence type="predicted"/>
<name>A0A395JH58_9GAMM</name>
<evidence type="ECO:0000313" key="1">
    <source>
        <dbReference type="EMBL" id="RBP48775.1"/>
    </source>
</evidence>
<keyword evidence="2" id="KW-1185">Reference proteome</keyword>
<dbReference type="InParanoid" id="A0A395JH58"/>
<dbReference type="AlphaFoldDB" id="A0A395JH58"/>
<comment type="caution">
    <text evidence="1">The sequence shown here is derived from an EMBL/GenBank/DDBJ whole genome shotgun (WGS) entry which is preliminary data.</text>
</comment>
<dbReference type="EMBL" id="QNRT01000005">
    <property type="protein sequence ID" value="RBP48775.1"/>
    <property type="molecule type" value="Genomic_DNA"/>
</dbReference>
<sequence>MVASSRLAFDAVEFAEITYCASSRVVAIQLLGGQTKGYAVLA</sequence>
<gene>
    <name evidence="1" type="ORF">DFR28_105114</name>
</gene>
<evidence type="ECO:0000313" key="2">
    <source>
        <dbReference type="Proteomes" id="UP000253083"/>
    </source>
</evidence>
<protein>
    <recommendedName>
        <fullName evidence="3">KTSC domain-containing protein</fullName>
    </recommendedName>
</protein>
<organism evidence="1 2">
    <name type="scientific">Arenicella xantha</name>
    <dbReference type="NCBI Taxonomy" id="644221"/>
    <lineage>
        <taxon>Bacteria</taxon>
        <taxon>Pseudomonadati</taxon>
        <taxon>Pseudomonadota</taxon>
        <taxon>Gammaproteobacteria</taxon>
        <taxon>Arenicellales</taxon>
        <taxon>Arenicellaceae</taxon>
        <taxon>Arenicella</taxon>
    </lineage>
</organism>
<accession>A0A395JH58</accession>